<name>A0A419W7Y9_9BACT</name>
<dbReference type="OrthoDB" id="1121407at2"/>
<gene>
    <name evidence="2" type="ORF">BC643_1935</name>
</gene>
<protein>
    <recommendedName>
        <fullName evidence="4">Lipoprotein</fullName>
    </recommendedName>
</protein>
<accession>A0A419W7Y9</accession>
<sequence>MKRVLILLIGFLMINIACQDEFVEPDNDATTVTKSAKYEKVKTFQVKGHVDAIPNADLPLVSCTPPEYEVALPGSGWVSGHKSIFGDFVQEKSFFNRDLCEFSLTAEGPVIYSHANVEITRANGDKIFVDSHSWVNAATGVISGYNVIKNGTGRFEGAYGESDIVNGTVDPDTGIASWDEDGYLTLVLK</sequence>
<evidence type="ECO:0000313" key="2">
    <source>
        <dbReference type="EMBL" id="RKD91579.1"/>
    </source>
</evidence>
<evidence type="ECO:0000256" key="1">
    <source>
        <dbReference type="SAM" id="SignalP"/>
    </source>
</evidence>
<keyword evidence="3" id="KW-1185">Reference proteome</keyword>
<proteinExistence type="predicted"/>
<evidence type="ECO:0008006" key="4">
    <source>
        <dbReference type="Google" id="ProtNLM"/>
    </source>
</evidence>
<feature type="chain" id="PRO_5019054733" description="Lipoprotein" evidence="1">
    <location>
        <begin position="20"/>
        <end position="189"/>
    </location>
</feature>
<dbReference type="AlphaFoldDB" id="A0A419W7Y9"/>
<feature type="signal peptide" evidence="1">
    <location>
        <begin position="1"/>
        <end position="19"/>
    </location>
</feature>
<keyword evidence="1" id="KW-0732">Signal</keyword>
<comment type="caution">
    <text evidence="2">The sequence shown here is derived from an EMBL/GenBank/DDBJ whole genome shotgun (WGS) entry which is preliminary data.</text>
</comment>
<dbReference type="EMBL" id="RAPN01000001">
    <property type="protein sequence ID" value="RKD91579.1"/>
    <property type="molecule type" value="Genomic_DNA"/>
</dbReference>
<dbReference type="Proteomes" id="UP000283387">
    <property type="component" value="Unassembled WGS sequence"/>
</dbReference>
<dbReference type="RefSeq" id="WP_147377189.1">
    <property type="nucleotide sequence ID" value="NZ_RAPN01000001.1"/>
</dbReference>
<organism evidence="2 3">
    <name type="scientific">Mangrovibacterium diazotrophicum</name>
    <dbReference type="NCBI Taxonomy" id="1261403"/>
    <lineage>
        <taxon>Bacteria</taxon>
        <taxon>Pseudomonadati</taxon>
        <taxon>Bacteroidota</taxon>
        <taxon>Bacteroidia</taxon>
        <taxon>Marinilabiliales</taxon>
        <taxon>Prolixibacteraceae</taxon>
        <taxon>Mangrovibacterium</taxon>
    </lineage>
</organism>
<evidence type="ECO:0000313" key="3">
    <source>
        <dbReference type="Proteomes" id="UP000283387"/>
    </source>
</evidence>
<reference evidence="2 3" key="1">
    <citation type="submission" date="2018-09" db="EMBL/GenBank/DDBJ databases">
        <title>Genomic Encyclopedia of Archaeal and Bacterial Type Strains, Phase II (KMG-II): from individual species to whole genera.</title>
        <authorList>
            <person name="Goeker M."/>
        </authorList>
    </citation>
    <scope>NUCLEOTIDE SEQUENCE [LARGE SCALE GENOMIC DNA]</scope>
    <source>
        <strain evidence="2 3">DSM 27148</strain>
    </source>
</reference>